<dbReference type="CDD" id="cd00586">
    <property type="entry name" value="4HBT"/>
    <property type="match status" value="2"/>
</dbReference>
<dbReference type="EMBL" id="CP018099">
    <property type="protein sequence ID" value="APF17814.1"/>
    <property type="molecule type" value="Genomic_DNA"/>
</dbReference>
<feature type="domain" description="Acyl-ACP thioesterase N-terminal hotdog" evidence="8">
    <location>
        <begin position="8"/>
        <end position="131"/>
    </location>
</feature>
<dbReference type="OrthoDB" id="9801517at2"/>
<gene>
    <name evidence="10" type="ORF">Cabys_1065</name>
    <name evidence="11" type="ORF">Calab_2273</name>
</gene>
<organism evidence="11 12">
    <name type="scientific">Caldithrix abyssi DSM 13497</name>
    <dbReference type="NCBI Taxonomy" id="880073"/>
    <lineage>
        <taxon>Bacteria</taxon>
        <taxon>Pseudomonadati</taxon>
        <taxon>Calditrichota</taxon>
        <taxon>Calditrichia</taxon>
        <taxon>Calditrichales</taxon>
        <taxon>Calditrichaceae</taxon>
        <taxon>Caldithrix</taxon>
    </lineage>
</organism>
<dbReference type="HOGENOM" id="CLU_045466_2_0_0"/>
<dbReference type="InterPro" id="IPR045023">
    <property type="entry name" value="FATA/B"/>
</dbReference>
<evidence type="ECO:0000256" key="5">
    <source>
        <dbReference type="ARBA" id="ARBA00022946"/>
    </source>
</evidence>
<evidence type="ECO:0000256" key="6">
    <source>
        <dbReference type="ARBA" id="ARBA00023098"/>
    </source>
</evidence>
<dbReference type="SUPFAM" id="SSF54637">
    <property type="entry name" value="Thioesterase/thiol ester dehydrase-isomerase"/>
    <property type="match status" value="2"/>
</dbReference>
<sequence>MEKQGPFWEETFKVRAYEVDHNGRAKFQTLFNYLQEAASNHAAFLKLSKTDFDRMGLTWVLSRFHVRVFHYPFWNQYVTVQTWPSLKERLFALRDFEMFDEKGKVLALATSSWMMIDFKARRAVRLPEFLAEYTNQEKGRALEDTFERLPELQTTHHEKEFQVRLSDLDMNRHVNSAVYIDWALEAVPEEIRTQQFLHEVEVNYRAEAVYGQRILSQVEIADRANDRTILHHRLLRADSEQELCRMVSRWRAK</sequence>
<keyword evidence="3" id="KW-0378">Hydrolase</keyword>
<keyword evidence="4" id="KW-0276">Fatty acid metabolism</keyword>
<evidence type="ECO:0000313" key="10">
    <source>
        <dbReference type="EMBL" id="APF17814.1"/>
    </source>
</evidence>
<dbReference type="InterPro" id="IPR029069">
    <property type="entry name" value="HotDog_dom_sf"/>
</dbReference>
<keyword evidence="7" id="KW-0275">Fatty acid biosynthesis</keyword>
<dbReference type="InterPro" id="IPR002864">
    <property type="entry name" value="Acyl-ACP_thioesterase_NHD"/>
</dbReference>
<dbReference type="GO" id="GO:0000036">
    <property type="term" value="F:acyl carrier activity"/>
    <property type="evidence" value="ECO:0007669"/>
    <property type="project" value="TreeGrafter"/>
</dbReference>
<dbReference type="InterPro" id="IPR049427">
    <property type="entry name" value="Acyl-ACP_TE_C"/>
</dbReference>
<evidence type="ECO:0000256" key="1">
    <source>
        <dbReference type="ARBA" id="ARBA00006500"/>
    </source>
</evidence>
<protein>
    <submittedName>
        <fullName evidence="11">Acyl-ACP thioesterase</fullName>
    </submittedName>
</protein>
<accession>H1XX98</accession>
<dbReference type="PaxDb" id="880073-Calab_2273"/>
<dbReference type="eggNOG" id="COG3884">
    <property type="taxonomic scope" value="Bacteria"/>
</dbReference>
<dbReference type="PANTHER" id="PTHR31727">
    <property type="entry name" value="OLEOYL-ACYL CARRIER PROTEIN THIOESTERASE 1, CHLOROPLASTIC"/>
    <property type="match status" value="1"/>
</dbReference>
<reference evidence="11 12" key="1">
    <citation type="submission" date="2011-09" db="EMBL/GenBank/DDBJ databases">
        <title>The permanent draft genome of Caldithrix abyssi DSM 13497.</title>
        <authorList>
            <consortium name="US DOE Joint Genome Institute (JGI-PGF)"/>
            <person name="Lucas S."/>
            <person name="Han J."/>
            <person name="Lapidus A."/>
            <person name="Bruce D."/>
            <person name="Goodwin L."/>
            <person name="Pitluck S."/>
            <person name="Peters L."/>
            <person name="Kyrpides N."/>
            <person name="Mavromatis K."/>
            <person name="Ivanova N."/>
            <person name="Mikhailova N."/>
            <person name="Chertkov O."/>
            <person name="Detter J.C."/>
            <person name="Tapia R."/>
            <person name="Han C."/>
            <person name="Land M."/>
            <person name="Hauser L."/>
            <person name="Markowitz V."/>
            <person name="Cheng J.-F."/>
            <person name="Hugenholtz P."/>
            <person name="Woyke T."/>
            <person name="Wu D."/>
            <person name="Spring S."/>
            <person name="Brambilla E."/>
            <person name="Klenk H.-P."/>
            <person name="Eisen J.A."/>
        </authorList>
    </citation>
    <scope>NUCLEOTIDE SEQUENCE [LARGE SCALE GENOMIC DNA]</scope>
    <source>
        <strain evidence="11 12">DSM 13497</strain>
    </source>
</reference>
<dbReference type="RefSeq" id="WP_006929065.1">
    <property type="nucleotide sequence ID" value="NZ_CM001402.1"/>
</dbReference>
<keyword evidence="12" id="KW-1185">Reference proteome</keyword>
<dbReference type="Gene3D" id="3.10.129.10">
    <property type="entry name" value="Hotdog Thioesterase"/>
    <property type="match status" value="1"/>
</dbReference>
<dbReference type="Pfam" id="PF20791">
    <property type="entry name" value="Acyl-ACP_TE_C"/>
    <property type="match status" value="1"/>
</dbReference>
<reference evidence="10 13" key="2">
    <citation type="submission" date="2016-11" db="EMBL/GenBank/DDBJ databases">
        <title>Genomic analysis of Caldithrix abyssi and proposal of a novel bacterial phylum Caldithrichaeota.</title>
        <authorList>
            <person name="Kublanov I."/>
            <person name="Sigalova O."/>
            <person name="Gavrilov S."/>
            <person name="Lebedinsky A."/>
            <person name="Ivanova N."/>
            <person name="Daum C."/>
            <person name="Reddy T."/>
            <person name="Klenk H.P."/>
            <person name="Goker M."/>
            <person name="Reva O."/>
            <person name="Miroshnichenko M."/>
            <person name="Kyprides N."/>
            <person name="Woyke T."/>
            <person name="Gelfand M."/>
        </authorList>
    </citation>
    <scope>NUCLEOTIDE SEQUENCE [LARGE SCALE GENOMIC DNA]</scope>
    <source>
        <strain evidence="10 13">LF13</strain>
    </source>
</reference>
<keyword evidence="6" id="KW-0443">Lipid metabolism</keyword>
<dbReference type="Proteomes" id="UP000183868">
    <property type="component" value="Chromosome"/>
</dbReference>
<evidence type="ECO:0000259" key="9">
    <source>
        <dbReference type="Pfam" id="PF20791"/>
    </source>
</evidence>
<name>H1XX98_CALAY</name>
<evidence type="ECO:0000256" key="2">
    <source>
        <dbReference type="ARBA" id="ARBA00022516"/>
    </source>
</evidence>
<evidence type="ECO:0000313" key="12">
    <source>
        <dbReference type="Proteomes" id="UP000004671"/>
    </source>
</evidence>
<dbReference type="GO" id="GO:0016297">
    <property type="term" value="F:fatty acyl-[ACP] hydrolase activity"/>
    <property type="evidence" value="ECO:0007669"/>
    <property type="project" value="InterPro"/>
</dbReference>
<evidence type="ECO:0000313" key="11">
    <source>
        <dbReference type="EMBL" id="EHO41883.1"/>
    </source>
</evidence>
<dbReference type="STRING" id="880073.Cabys_1065"/>
<evidence type="ECO:0000256" key="3">
    <source>
        <dbReference type="ARBA" id="ARBA00022801"/>
    </source>
</evidence>
<dbReference type="PANTHER" id="PTHR31727:SF6">
    <property type="entry name" value="OLEOYL-ACYL CARRIER PROTEIN THIOESTERASE 1, CHLOROPLASTIC"/>
    <property type="match status" value="1"/>
</dbReference>
<keyword evidence="5" id="KW-0809">Transit peptide</keyword>
<comment type="similarity">
    <text evidence="1">Belongs to the acyl-ACP thioesterase family.</text>
</comment>
<evidence type="ECO:0000313" key="13">
    <source>
        <dbReference type="Proteomes" id="UP000183868"/>
    </source>
</evidence>
<dbReference type="Pfam" id="PF01643">
    <property type="entry name" value="Acyl-ACP_TE"/>
    <property type="match status" value="1"/>
</dbReference>
<feature type="domain" description="Acyl-ACP thioesterase-like C-terminal" evidence="9">
    <location>
        <begin position="154"/>
        <end position="251"/>
    </location>
</feature>
<evidence type="ECO:0000256" key="7">
    <source>
        <dbReference type="ARBA" id="ARBA00023160"/>
    </source>
</evidence>
<dbReference type="Proteomes" id="UP000004671">
    <property type="component" value="Chromosome"/>
</dbReference>
<dbReference type="EMBL" id="CM001402">
    <property type="protein sequence ID" value="EHO41883.1"/>
    <property type="molecule type" value="Genomic_DNA"/>
</dbReference>
<evidence type="ECO:0000259" key="8">
    <source>
        <dbReference type="Pfam" id="PF01643"/>
    </source>
</evidence>
<dbReference type="KEGG" id="caby:Cabys_1065"/>
<dbReference type="InParanoid" id="H1XX98"/>
<dbReference type="AlphaFoldDB" id="H1XX98"/>
<evidence type="ECO:0000256" key="4">
    <source>
        <dbReference type="ARBA" id="ARBA00022832"/>
    </source>
</evidence>
<keyword evidence="2" id="KW-0444">Lipid biosynthesis</keyword>
<proteinExistence type="inferred from homology"/>